<dbReference type="Proteomes" id="UP000054359">
    <property type="component" value="Unassembled WGS sequence"/>
</dbReference>
<name>A0A087UTS8_STEMI</name>
<feature type="non-terminal residue" evidence="1">
    <location>
        <position position="175"/>
    </location>
</feature>
<evidence type="ECO:0000313" key="2">
    <source>
        <dbReference type="Proteomes" id="UP000054359"/>
    </source>
</evidence>
<proteinExistence type="predicted"/>
<reference evidence="1 2" key="1">
    <citation type="submission" date="2013-11" db="EMBL/GenBank/DDBJ databases">
        <title>Genome sequencing of Stegodyphus mimosarum.</title>
        <authorList>
            <person name="Bechsgaard J."/>
        </authorList>
    </citation>
    <scope>NUCLEOTIDE SEQUENCE [LARGE SCALE GENOMIC DNA]</scope>
</reference>
<evidence type="ECO:0000313" key="1">
    <source>
        <dbReference type="EMBL" id="KFM80767.1"/>
    </source>
</evidence>
<keyword evidence="2" id="KW-1185">Reference proteome</keyword>
<dbReference type="OMA" id="VECYIEC"/>
<accession>A0A087UTS8</accession>
<gene>
    <name evidence="1" type="ORF">X975_25705</name>
</gene>
<dbReference type="OrthoDB" id="6425182at2759"/>
<dbReference type="AlphaFoldDB" id="A0A087UTS8"/>
<dbReference type="EMBL" id="KK121579">
    <property type="protein sequence ID" value="KFM80767.1"/>
    <property type="molecule type" value="Genomic_DNA"/>
</dbReference>
<protein>
    <submittedName>
        <fullName evidence="1">Uncharacterized protein</fullName>
    </submittedName>
</protein>
<organism evidence="1 2">
    <name type="scientific">Stegodyphus mimosarum</name>
    <name type="common">African social velvet spider</name>
    <dbReference type="NCBI Taxonomy" id="407821"/>
    <lineage>
        <taxon>Eukaryota</taxon>
        <taxon>Metazoa</taxon>
        <taxon>Ecdysozoa</taxon>
        <taxon>Arthropoda</taxon>
        <taxon>Chelicerata</taxon>
        <taxon>Arachnida</taxon>
        <taxon>Araneae</taxon>
        <taxon>Araneomorphae</taxon>
        <taxon>Entelegynae</taxon>
        <taxon>Eresoidea</taxon>
        <taxon>Eresidae</taxon>
        <taxon>Stegodyphus</taxon>
    </lineage>
</organism>
<sequence>MQRAHTEEMIRTCQIRIEGKSYRCRKPYRQVPAVTMTGLPNMCYTVESLWEKPDAKMDIYPNTFTYEIELKTMPEEYKTYTAPVIIQAAIHDRRRLVNPYAEGYALKGGIQYDAFVSMTEKELLPHPYDTNCTDYVKLWKRKGGKGPLNEMMCIEYCKLNTLLDMGSCIDKNVAY</sequence>